<feature type="compositionally biased region" description="Basic and acidic residues" evidence="3">
    <location>
        <begin position="192"/>
        <end position="212"/>
    </location>
</feature>
<sequence length="559" mass="60415">MAAALDLKSKEEKDAELDKRIEALRRKNEALIRRYQEIEEDRKKAEQEGVAVTAPRKGRAVEKENMAVEEKSLGPSRKSPGTPRPPGPSKGGRPPPQQGGRAGASRPSRSWEGSPGEQPRGGAGARGRRGRGRGAPHLSGAGDTSAADRKSKEWEERRRQNIEKMNEEMEKIAEYERNQREGLLEPNPVRNFLDDPRRRSGPLEEPERERREGSRRHGRNWGGSDFERVRCGLEQERQGRRAGPGSAGDMTLSMTGRERSEYLRWKQEREKIDQERLQRHRKPTGQWRREWDAEKTDGMFKDGPAAAHEPSHRYDDQAWARPPKPPTFGEFLSQHKAEVSGRRRRKSSRPQARAVPASTGEGAPPCLQVGALSPPLQVFSPASTGRGAFLHVYRWGALPASTGGGALLHVYRWGRSSMCTGGGAPPCVQVGARSSMSTGGALSLPLQVGALSSMSTGGGAPPCVQVGALSSMSTGGGAPPCVQVGALSSMCTGGGSLLHVYRWGRAPPCVQVGALPSAGTVSGAARPWPPAACFSDLVRLRVGTSVCLPACLPACLSLS</sequence>
<reference evidence="4 5" key="1">
    <citation type="journal article" date="2011" name="Nature">
        <title>A high-resolution map of human evolutionary constraint using 29 mammals.</title>
        <authorList>
            <person name="Lindblad-Toh K."/>
            <person name="Garber M."/>
            <person name="Zuk O."/>
            <person name="Lin M.F."/>
            <person name="Parker B.J."/>
            <person name="Washietl S."/>
            <person name="Kheradpour P."/>
            <person name="Ernst J."/>
            <person name="Jordan G."/>
            <person name="Mauceli E."/>
            <person name="Ward L.D."/>
            <person name="Lowe C.B."/>
            <person name="Holloway A.K."/>
            <person name="Clamp M."/>
            <person name="Gnerre S."/>
            <person name="Alfoldi J."/>
            <person name="Beal K."/>
            <person name="Chang J."/>
            <person name="Clawson H."/>
            <person name="Cuff J."/>
            <person name="Di Palma F."/>
            <person name="Fitzgerald S."/>
            <person name="Flicek P."/>
            <person name="Guttman M."/>
            <person name="Hubisz M.J."/>
            <person name="Jaffe D.B."/>
            <person name="Jungreis I."/>
            <person name="Kent W.J."/>
            <person name="Kostka D."/>
            <person name="Lara M."/>
            <person name="Martins A.L."/>
            <person name="Massingham T."/>
            <person name="Moltke I."/>
            <person name="Raney B.J."/>
            <person name="Rasmussen M.D."/>
            <person name="Robinson J."/>
            <person name="Stark A."/>
            <person name="Vilella A.J."/>
            <person name="Wen J."/>
            <person name="Xie X."/>
            <person name="Zody M.C."/>
            <person name="Baldwin J."/>
            <person name="Bloom T."/>
            <person name="Chin C.W."/>
            <person name="Heiman D."/>
            <person name="Nicol R."/>
            <person name="Nusbaum C."/>
            <person name="Young S."/>
            <person name="Wilkinson J."/>
            <person name="Worley K.C."/>
            <person name="Kovar C.L."/>
            <person name="Muzny D.M."/>
            <person name="Gibbs R.A."/>
            <person name="Cree A."/>
            <person name="Dihn H.H."/>
            <person name="Fowler G."/>
            <person name="Jhangiani S."/>
            <person name="Joshi V."/>
            <person name="Lee S."/>
            <person name="Lewis L.R."/>
            <person name="Nazareth L.V."/>
            <person name="Okwuonu G."/>
            <person name="Santibanez J."/>
            <person name="Warren W.C."/>
            <person name="Mardis E.R."/>
            <person name="Weinstock G.M."/>
            <person name="Wilson R.K."/>
            <person name="Delehaunty K."/>
            <person name="Dooling D."/>
            <person name="Fronik C."/>
            <person name="Fulton L."/>
            <person name="Fulton B."/>
            <person name="Graves T."/>
            <person name="Minx P."/>
            <person name="Sodergren E."/>
            <person name="Birney E."/>
            <person name="Margulies E.H."/>
            <person name="Herrero J."/>
            <person name="Green E.D."/>
            <person name="Haussler D."/>
            <person name="Siepel A."/>
            <person name="Goldman N."/>
            <person name="Pollard K.S."/>
            <person name="Pedersen J.S."/>
            <person name="Lander E.S."/>
            <person name="Kellis M."/>
        </authorList>
    </citation>
    <scope>NUCLEOTIDE SEQUENCE [LARGE SCALE GENOMIC DNA]</scope>
    <source>
        <strain evidence="5">Thorbecke</strain>
    </source>
</reference>
<feature type="compositionally biased region" description="Basic and acidic residues" evidence="3">
    <location>
        <begin position="256"/>
        <end position="265"/>
    </location>
</feature>
<feature type="compositionally biased region" description="Basic and acidic residues" evidence="3">
    <location>
        <begin position="38"/>
        <end position="47"/>
    </location>
</feature>
<accession>G1TK75</accession>
<dbReference type="Proteomes" id="UP000001811">
    <property type="component" value="Unplaced"/>
</dbReference>
<dbReference type="GeneTree" id="ENSGT00530000063950"/>
<evidence type="ECO:0000313" key="5">
    <source>
        <dbReference type="Proteomes" id="UP000001811"/>
    </source>
</evidence>
<organism evidence="4 5">
    <name type="scientific">Oryctolagus cuniculus</name>
    <name type="common">Rabbit</name>
    <dbReference type="NCBI Taxonomy" id="9986"/>
    <lineage>
        <taxon>Eukaryota</taxon>
        <taxon>Metazoa</taxon>
        <taxon>Chordata</taxon>
        <taxon>Craniata</taxon>
        <taxon>Vertebrata</taxon>
        <taxon>Euteleostomi</taxon>
        <taxon>Mammalia</taxon>
        <taxon>Eutheria</taxon>
        <taxon>Euarchontoglires</taxon>
        <taxon>Glires</taxon>
        <taxon>Lagomorpha</taxon>
        <taxon>Leporidae</taxon>
        <taxon>Oryctolagus</taxon>
    </lineage>
</organism>
<dbReference type="PANTHER" id="PTHR15635:SF11">
    <property type="entry name" value="COILED-COIL DOMAIN-CONTAINING PROTEIN 9"/>
    <property type="match status" value="1"/>
</dbReference>
<dbReference type="FunCoup" id="G1TK75">
    <property type="interactions" value="285"/>
</dbReference>
<dbReference type="Bgee" id="ENSOCUG00000013560">
    <property type="expression patterns" value="Expressed in uterus and 19 other cell types or tissues"/>
</dbReference>
<dbReference type="Pfam" id="PF15266">
    <property type="entry name" value="DUF4594"/>
    <property type="match status" value="1"/>
</dbReference>
<evidence type="ECO:0000256" key="3">
    <source>
        <dbReference type="SAM" id="MobiDB-lite"/>
    </source>
</evidence>
<dbReference type="InParanoid" id="G1TK75"/>
<evidence type="ECO:0000313" key="4">
    <source>
        <dbReference type="Ensembl" id="ENSOCUP00000017358.3"/>
    </source>
</evidence>
<feature type="region of interest" description="Disordered" evidence="3">
    <location>
        <begin position="328"/>
        <end position="368"/>
    </location>
</feature>
<protein>
    <submittedName>
        <fullName evidence="4">Coiled-coil domain containing 9</fullName>
    </submittedName>
</protein>
<dbReference type="Ensembl" id="ENSOCUT00000031721.3">
    <property type="protein sequence ID" value="ENSOCUP00000017358.3"/>
    <property type="gene ID" value="ENSOCUG00000013560.4"/>
</dbReference>
<dbReference type="GO" id="GO:0003723">
    <property type="term" value="F:RNA binding"/>
    <property type="evidence" value="ECO:0007669"/>
    <property type="project" value="Ensembl"/>
</dbReference>
<evidence type="ECO:0000256" key="2">
    <source>
        <dbReference type="ARBA" id="ARBA00023054"/>
    </source>
</evidence>
<feature type="region of interest" description="Disordered" evidence="3">
    <location>
        <begin position="177"/>
        <end position="265"/>
    </location>
</feature>
<feature type="compositionally biased region" description="Basic and acidic residues" evidence="3">
    <location>
        <begin position="59"/>
        <end position="72"/>
    </location>
</feature>
<feature type="compositionally biased region" description="Basic and acidic residues" evidence="3">
    <location>
        <begin position="225"/>
        <end position="239"/>
    </location>
</feature>
<gene>
    <name evidence="4" type="primary">CCDC9</name>
</gene>
<reference evidence="4" key="3">
    <citation type="submission" date="2025-09" db="UniProtKB">
        <authorList>
            <consortium name="Ensembl"/>
        </authorList>
    </citation>
    <scope>IDENTIFICATION</scope>
    <source>
        <strain evidence="4">Thorbecke</strain>
    </source>
</reference>
<dbReference type="HOGENOM" id="CLU_037213_1_0_1"/>
<evidence type="ECO:0000256" key="1">
    <source>
        <dbReference type="ARBA" id="ARBA00022553"/>
    </source>
</evidence>
<feature type="region of interest" description="Disordered" evidence="3">
    <location>
        <begin position="38"/>
        <end position="165"/>
    </location>
</feature>
<name>G1TK75_RABIT</name>
<feature type="compositionally biased region" description="Basic and acidic residues" evidence="3">
    <location>
        <begin position="146"/>
        <end position="165"/>
    </location>
</feature>
<dbReference type="AlphaFoldDB" id="G1TK75"/>
<keyword evidence="2" id="KW-0175">Coiled coil</keyword>
<proteinExistence type="predicted"/>
<keyword evidence="1" id="KW-0597">Phosphoprotein</keyword>
<keyword evidence="5" id="KW-1185">Reference proteome</keyword>
<reference evidence="4" key="2">
    <citation type="submission" date="2025-08" db="UniProtKB">
        <authorList>
            <consortium name="Ensembl"/>
        </authorList>
    </citation>
    <scope>IDENTIFICATION</scope>
    <source>
        <strain evidence="4">Thorbecke</strain>
    </source>
</reference>
<feature type="compositionally biased region" description="Pro residues" evidence="3">
    <location>
        <begin position="82"/>
        <end position="97"/>
    </location>
</feature>
<dbReference type="InterPro" id="IPR029336">
    <property type="entry name" value="DUF4594"/>
</dbReference>
<dbReference type="GO" id="GO:0035145">
    <property type="term" value="C:exon-exon junction complex"/>
    <property type="evidence" value="ECO:0007669"/>
    <property type="project" value="Ensembl"/>
</dbReference>
<dbReference type="STRING" id="9986.ENSOCUP00000017358"/>
<dbReference type="PANTHER" id="PTHR15635">
    <property type="entry name" value="COILED-COIL DOMAIN CONTAINING PROTEIN 9"/>
    <property type="match status" value="1"/>
</dbReference>